<evidence type="ECO:0000256" key="3">
    <source>
        <dbReference type="ARBA" id="ARBA00022679"/>
    </source>
</evidence>
<keyword evidence="11" id="KW-1185">Reference proteome</keyword>
<dbReference type="InterPro" id="IPR000719">
    <property type="entry name" value="Prot_kinase_dom"/>
</dbReference>
<dbReference type="Proteomes" id="UP001295684">
    <property type="component" value="Unassembled WGS sequence"/>
</dbReference>
<evidence type="ECO:0000313" key="10">
    <source>
        <dbReference type="EMBL" id="CAI2359743.1"/>
    </source>
</evidence>
<keyword evidence="2 8" id="KW-0723">Serine/threonine-protein kinase</keyword>
<dbReference type="InterPro" id="IPR017441">
    <property type="entry name" value="Protein_kinase_ATP_BS"/>
</dbReference>
<dbReference type="PANTHER" id="PTHR24346:SF77">
    <property type="entry name" value="SERINE THREONINE PROTEIN KINASE"/>
    <property type="match status" value="1"/>
</dbReference>
<keyword evidence="3" id="KW-0808">Transferase</keyword>
<evidence type="ECO:0000256" key="1">
    <source>
        <dbReference type="ARBA" id="ARBA00011245"/>
    </source>
</evidence>
<reference evidence="10" key="1">
    <citation type="submission" date="2023-07" db="EMBL/GenBank/DDBJ databases">
        <authorList>
            <consortium name="AG Swart"/>
            <person name="Singh M."/>
            <person name="Singh A."/>
            <person name="Seah K."/>
            <person name="Emmerich C."/>
        </authorList>
    </citation>
    <scope>NUCLEOTIDE SEQUENCE</scope>
    <source>
        <strain evidence="10">DP1</strain>
    </source>
</reference>
<dbReference type="PROSITE" id="PS00108">
    <property type="entry name" value="PROTEIN_KINASE_ST"/>
    <property type="match status" value="1"/>
</dbReference>
<comment type="subunit">
    <text evidence="1">Monomer.</text>
</comment>
<dbReference type="AlphaFoldDB" id="A0AAD1X1M0"/>
<evidence type="ECO:0000256" key="6">
    <source>
        <dbReference type="ARBA" id="ARBA00022840"/>
    </source>
</evidence>
<dbReference type="PROSITE" id="PS00107">
    <property type="entry name" value="PROTEIN_KINASE_ATP"/>
    <property type="match status" value="1"/>
</dbReference>
<dbReference type="InterPro" id="IPR008271">
    <property type="entry name" value="Ser/Thr_kinase_AS"/>
</dbReference>
<dbReference type="PROSITE" id="PS50011">
    <property type="entry name" value="PROTEIN_KINASE_DOM"/>
    <property type="match status" value="1"/>
</dbReference>
<dbReference type="SMART" id="SM00220">
    <property type="entry name" value="S_TKc"/>
    <property type="match status" value="1"/>
</dbReference>
<comment type="similarity">
    <text evidence="8">Belongs to the protein kinase superfamily.</text>
</comment>
<evidence type="ECO:0000313" key="11">
    <source>
        <dbReference type="Proteomes" id="UP001295684"/>
    </source>
</evidence>
<keyword evidence="4 7" id="KW-0547">Nucleotide-binding</keyword>
<keyword evidence="5" id="KW-0418">Kinase</keyword>
<accession>A0AAD1X1M0</accession>
<dbReference type="FunFam" id="3.30.200.20:FF:000003">
    <property type="entry name" value="Non-specific serine/threonine protein kinase"/>
    <property type="match status" value="1"/>
</dbReference>
<dbReference type="GO" id="GO:0004674">
    <property type="term" value="F:protein serine/threonine kinase activity"/>
    <property type="evidence" value="ECO:0007669"/>
    <property type="project" value="UniProtKB-KW"/>
</dbReference>
<protein>
    <recommendedName>
        <fullName evidence="9">Protein kinase domain-containing protein</fullName>
    </recommendedName>
</protein>
<dbReference type="GO" id="GO:0035556">
    <property type="term" value="P:intracellular signal transduction"/>
    <property type="evidence" value="ECO:0007669"/>
    <property type="project" value="TreeGrafter"/>
</dbReference>
<evidence type="ECO:0000256" key="8">
    <source>
        <dbReference type="RuleBase" id="RU000304"/>
    </source>
</evidence>
<organism evidence="10 11">
    <name type="scientific">Euplotes crassus</name>
    <dbReference type="NCBI Taxonomy" id="5936"/>
    <lineage>
        <taxon>Eukaryota</taxon>
        <taxon>Sar</taxon>
        <taxon>Alveolata</taxon>
        <taxon>Ciliophora</taxon>
        <taxon>Intramacronucleata</taxon>
        <taxon>Spirotrichea</taxon>
        <taxon>Hypotrichia</taxon>
        <taxon>Euplotida</taxon>
        <taxon>Euplotidae</taxon>
        <taxon>Moneuplotes</taxon>
    </lineage>
</organism>
<evidence type="ECO:0000256" key="4">
    <source>
        <dbReference type="ARBA" id="ARBA00022741"/>
    </source>
</evidence>
<dbReference type="PANTHER" id="PTHR24346">
    <property type="entry name" value="MAP/MICROTUBULE AFFINITY-REGULATING KINASE"/>
    <property type="match status" value="1"/>
</dbReference>
<evidence type="ECO:0000259" key="9">
    <source>
        <dbReference type="PROSITE" id="PS50011"/>
    </source>
</evidence>
<feature type="binding site" evidence="7">
    <location>
        <position position="60"/>
    </location>
    <ligand>
        <name>ATP</name>
        <dbReference type="ChEBI" id="CHEBI:30616"/>
    </ligand>
</feature>
<gene>
    <name evidence="10" type="ORF">ECRASSUSDP1_LOCUS1036</name>
</gene>
<dbReference type="SUPFAM" id="SSF56112">
    <property type="entry name" value="Protein kinase-like (PK-like)"/>
    <property type="match status" value="1"/>
</dbReference>
<dbReference type="Gene3D" id="1.10.510.10">
    <property type="entry name" value="Transferase(Phosphotransferase) domain 1"/>
    <property type="match status" value="1"/>
</dbReference>
<dbReference type="CDD" id="cd14008">
    <property type="entry name" value="STKc_LKB1_CaMKK"/>
    <property type="match status" value="1"/>
</dbReference>
<name>A0AAD1X1M0_EUPCR</name>
<feature type="domain" description="Protein kinase" evidence="9">
    <location>
        <begin position="31"/>
        <end position="295"/>
    </location>
</feature>
<evidence type="ECO:0000256" key="7">
    <source>
        <dbReference type="PROSITE-ProRule" id="PRU10141"/>
    </source>
</evidence>
<dbReference type="GO" id="GO:0005737">
    <property type="term" value="C:cytoplasm"/>
    <property type="evidence" value="ECO:0007669"/>
    <property type="project" value="TreeGrafter"/>
</dbReference>
<proteinExistence type="inferred from homology"/>
<dbReference type="GO" id="GO:0005524">
    <property type="term" value="F:ATP binding"/>
    <property type="evidence" value="ECO:0007669"/>
    <property type="project" value="UniProtKB-UniRule"/>
</dbReference>
<dbReference type="Pfam" id="PF00069">
    <property type="entry name" value="Pkinase"/>
    <property type="match status" value="1"/>
</dbReference>
<dbReference type="FunFam" id="1.10.510.10:FF:000571">
    <property type="entry name" value="Maternal embryonic leucine zipper kinase"/>
    <property type="match status" value="1"/>
</dbReference>
<dbReference type="InterPro" id="IPR011009">
    <property type="entry name" value="Kinase-like_dom_sf"/>
</dbReference>
<evidence type="ECO:0000256" key="5">
    <source>
        <dbReference type="ARBA" id="ARBA00022777"/>
    </source>
</evidence>
<evidence type="ECO:0000256" key="2">
    <source>
        <dbReference type="ARBA" id="ARBA00022527"/>
    </source>
</evidence>
<sequence length="319" mass="36541">MPKWESDDSLTTRSVISTISNQGRLDKVNQYKIIKIIGQGSFGKVFLSKDCNTGKKRALKILDRKMISWTLINKTQTAEAAVRKEIAIMKKLKHPNVVKLVEVIDQEDDDAIYLVMEYAGKHSLQAKMKKSKIPSVYIWNYFRDALRGLLYCHEEAGVVHRDIKPENLLITKDNRIKIADFGCSVIIQNGSKDLENTVGSNYFFSPEITQGVTHEGKPSDVWALGVTLYLMLFGEYPFQAPSNEYQILYRRIQNEEPYYPVDFEDKDAIDLLKQIFIKDPKLRITLKQIKTHSWVTASGKFPLADKEEQLSNDDSQVEA</sequence>
<comment type="caution">
    <text evidence="10">The sequence shown here is derived from an EMBL/GenBank/DDBJ whole genome shotgun (WGS) entry which is preliminary data.</text>
</comment>
<dbReference type="EMBL" id="CAMPGE010000976">
    <property type="protein sequence ID" value="CAI2359743.1"/>
    <property type="molecule type" value="Genomic_DNA"/>
</dbReference>
<keyword evidence="6 7" id="KW-0067">ATP-binding</keyword>